<evidence type="ECO:0000313" key="2">
    <source>
        <dbReference type="Proteomes" id="UP001303946"/>
    </source>
</evidence>
<dbReference type="Gene3D" id="3.10.450.610">
    <property type="match status" value="1"/>
</dbReference>
<sequence>MLRPLSKPHVAAAPAWIVCAWPPVTCPIQQAPSLNFVHLGTRVLKPGDADSPTTGQTLWGGPSGEGAAGVAWDWVEIQEGVVAMADPFGLVTNLQFVGTKGKVLTGFEATLCLNELVHALPWQSEVQRALERVEH</sequence>
<dbReference type="EMBL" id="CP136336">
    <property type="protein sequence ID" value="WOB08332.1"/>
    <property type="molecule type" value="Genomic_DNA"/>
</dbReference>
<protein>
    <submittedName>
        <fullName evidence="1">Uncharacterized protein</fullName>
    </submittedName>
</protein>
<evidence type="ECO:0000313" key="1">
    <source>
        <dbReference type="EMBL" id="WOB08332.1"/>
    </source>
</evidence>
<organism evidence="1 2">
    <name type="scientific">Piscinibacter gummiphilus</name>
    <dbReference type="NCBI Taxonomy" id="946333"/>
    <lineage>
        <taxon>Bacteria</taxon>
        <taxon>Pseudomonadati</taxon>
        <taxon>Pseudomonadota</taxon>
        <taxon>Betaproteobacteria</taxon>
        <taxon>Burkholderiales</taxon>
        <taxon>Sphaerotilaceae</taxon>
        <taxon>Piscinibacter</taxon>
    </lineage>
</organism>
<proteinExistence type="predicted"/>
<gene>
    <name evidence="1" type="ORF">RXV79_25965</name>
</gene>
<reference evidence="1 2" key="1">
    <citation type="submission" date="2023-10" db="EMBL/GenBank/DDBJ databases">
        <title>Bacteria for the degradation of biodegradable plastic PBAT(Polybutylene adipate terephthalate).</title>
        <authorList>
            <person name="Weon H.-Y."/>
            <person name="Yeon J."/>
        </authorList>
    </citation>
    <scope>NUCLEOTIDE SEQUENCE [LARGE SCALE GENOMIC DNA]</scope>
    <source>
        <strain evidence="1 2">SBD 7-3</strain>
    </source>
</reference>
<dbReference type="Proteomes" id="UP001303946">
    <property type="component" value="Chromosome"/>
</dbReference>
<keyword evidence="2" id="KW-1185">Reference proteome</keyword>
<name>A0ABZ0CTM4_9BURK</name>
<accession>A0ABZ0CTM4</accession>
<dbReference type="RefSeq" id="WP_316701062.1">
    <property type="nucleotide sequence ID" value="NZ_CP136336.1"/>
</dbReference>